<dbReference type="RefSeq" id="WP_129580076.1">
    <property type="nucleotide sequence ID" value="NZ_CP012672.1"/>
</dbReference>
<feature type="domain" description="Type I restriction modification DNA specificity" evidence="4">
    <location>
        <begin position="5"/>
        <end position="178"/>
    </location>
</feature>
<proteinExistence type="inferred from homology"/>
<name>A0A4P2R338_SORCE</name>
<dbReference type="Proteomes" id="UP000295497">
    <property type="component" value="Chromosome"/>
</dbReference>
<evidence type="ECO:0000313" key="6">
    <source>
        <dbReference type="Proteomes" id="UP000295497"/>
    </source>
</evidence>
<gene>
    <name evidence="5" type="ORF">SOCE836_096710</name>
</gene>
<dbReference type="GO" id="GO:0003677">
    <property type="term" value="F:DNA binding"/>
    <property type="evidence" value="ECO:0007669"/>
    <property type="project" value="UniProtKB-KW"/>
</dbReference>
<evidence type="ECO:0000256" key="3">
    <source>
        <dbReference type="ARBA" id="ARBA00023125"/>
    </source>
</evidence>
<evidence type="ECO:0000256" key="1">
    <source>
        <dbReference type="ARBA" id="ARBA00010923"/>
    </source>
</evidence>
<comment type="similarity">
    <text evidence="1">Belongs to the type-I restriction system S methylase family.</text>
</comment>
<organism evidence="5 6">
    <name type="scientific">Sorangium cellulosum</name>
    <name type="common">Polyangium cellulosum</name>
    <dbReference type="NCBI Taxonomy" id="56"/>
    <lineage>
        <taxon>Bacteria</taxon>
        <taxon>Pseudomonadati</taxon>
        <taxon>Myxococcota</taxon>
        <taxon>Polyangia</taxon>
        <taxon>Polyangiales</taxon>
        <taxon>Polyangiaceae</taxon>
        <taxon>Sorangium</taxon>
    </lineage>
</organism>
<dbReference type="GO" id="GO:0009307">
    <property type="term" value="P:DNA restriction-modification system"/>
    <property type="evidence" value="ECO:0007669"/>
    <property type="project" value="UniProtKB-KW"/>
</dbReference>
<evidence type="ECO:0000313" key="5">
    <source>
        <dbReference type="EMBL" id="AUX37447.1"/>
    </source>
</evidence>
<dbReference type="SUPFAM" id="SSF116734">
    <property type="entry name" value="DNA methylase specificity domain"/>
    <property type="match status" value="2"/>
</dbReference>
<keyword evidence="2" id="KW-0680">Restriction system</keyword>
<accession>A0A4P2R338</accession>
<protein>
    <recommendedName>
        <fullName evidence="4">Type I restriction modification DNA specificity domain-containing protein</fullName>
    </recommendedName>
</protein>
<dbReference type="Gene3D" id="3.90.220.20">
    <property type="entry name" value="DNA methylase specificity domains"/>
    <property type="match status" value="2"/>
</dbReference>
<reference evidence="5 6" key="1">
    <citation type="submission" date="2015-09" db="EMBL/GenBank/DDBJ databases">
        <title>Sorangium comparison.</title>
        <authorList>
            <person name="Zaburannyi N."/>
            <person name="Bunk B."/>
            <person name="Overmann J."/>
            <person name="Mueller R."/>
        </authorList>
    </citation>
    <scope>NUCLEOTIDE SEQUENCE [LARGE SCALE GENOMIC DNA]</scope>
    <source>
        <strain evidence="5 6">So ce836</strain>
    </source>
</reference>
<dbReference type="AlphaFoldDB" id="A0A4P2R338"/>
<evidence type="ECO:0000259" key="4">
    <source>
        <dbReference type="Pfam" id="PF01420"/>
    </source>
</evidence>
<dbReference type="InterPro" id="IPR052021">
    <property type="entry name" value="Type-I_RS_S_subunit"/>
</dbReference>
<dbReference type="CDD" id="cd17246">
    <property type="entry name" value="RMtype1_S_SonII-TRD2-CR2_like"/>
    <property type="match status" value="1"/>
</dbReference>
<dbReference type="Pfam" id="PF01420">
    <property type="entry name" value="Methylase_S"/>
    <property type="match status" value="1"/>
</dbReference>
<dbReference type="REBASE" id="299721">
    <property type="entry name" value="S.Sce836ORF96720P"/>
</dbReference>
<sequence length="423" mass="46979">MTRVEWPRAALSDVCEAIVDCVNKTAPTVDEITPYKMIRTTNVRGGWIELDDIKYVTEDIYKIWTRRQVPRRGDVILTREAPLGEVGLLRTGEPVFLGQRLLSYRADPEKLDNRFLLYALRGDDLQRQIKALGSGATVEHMRVPDAGKLTLRLPPLAVQRRIADILSAYDDLIENNAKRVGILEEMARSLYRAWFVDLRFTGREEVTLVPSSAGKVPAGWEVARLGELAADVREPVDPSAVDPETPYFGLEHLPRRSVALGEWGRAGEAQSTKLRARAGDILFGKIRPYFHKVGVTPVDAVCSSDILVLRAQAPEHFGIVLCCVSSDELVAHAAQTSQGTKMPRASWDVLRKVALPLPPARLLRRFDHIVTDSLDMMHRLVLKNRNLKLTRDLLLPGLVSGEIDVSGLDAVSSEGLSSASLED</sequence>
<dbReference type="InterPro" id="IPR044946">
    <property type="entry name" value="Restrct_endonuc_typeI_TRD_sf"/>
</dbReference>
<dbReference type="EMBL" id="CP012672">
    <property type="protein sequence ID" value="AUX37447.1"/>
    <property type="molecule type" value="Genomic_DNA"/>
</dbReference>
<evidence type="ECO:0000256" key="2">
    <source>
        <dbReference type="ARBA" id="ARBA00022747"/>
    </source>
</evidence>
<keyword evidence="3" id="KW-0238">DNA-binding</keyword>
<dbReference type="InterPro" id="IPR000055">
    <property type="entry name" value="Restrct_endonuc_typeI_TRD"/>
</dbReference>
<dbReference type="PANTHER" id="PTHR30408:SF13">
    <property type="entry name" value="TYPE I RESTRICTION ENZYME HINDI SPECIFICITY SUBUNIT"/>
    <property type="match status" value="1"/>
</dbReference>
<dbReference type="PANTHER" id="PTHR30408">
    <property type="entry name" value="TYPE-1 RESTRICTION ENZYME ECOKI SPECIFICITY PROTEIN"/>
    <property type="match status" value="1"/>
</dbReference>